<dbReference type="Proteomes" id="UP001055879">
    <property type="component" value="Linkage Group LG16"/>
</dbReference>
<accession>A0ACB8XPD1</accession>
<comment type="caution">
    <text evidence="1">The sequence shown here is derived from an EMBL/GenBank/DDBJ whole genome shotgun (WGS) entry which is preliminary data.</text>
</comment>
<sequence length="271" mass="30084">MQLAGEINDIAVSPSFNCYSDDSPTATAAAKVIREVVNEQVDEFQEFSEVDEEDFEFSLEFAGEEFSAKELALAGRLLFPIFNSDLVTKDEVGRVVKEVDHDQVVSDAIIPLHKLFVDDSDESRSSSSSEVDDLEDRSSGTFCVSWRKANAGSPTLEKKSRSTGSGSGSRTWKIKDLLRRSNSTGSETVFFLCPKRVEASNRKRFGKSGEVRKVAGKSKTTASSPSFHELFYVQKRAEQKGEKMKSYLPYRQDLLGFSVKVNGTGNKKLPF</sequence>
<name>A0ACB8XPD1_ARCLA</name>
<reference evidence="1 2" key="2">
    <citation type="journal article" date="2022" name="Mol. Ecol. Resour.">
        <title>The genomes of chicory, endive, great burdock and yacon provide insights into Asteraceae paleo-polyploidization history and plant inulin production.</title>
        <authorList>
            <person name="Fan W."/>
            <person name="Wang S."/>
            <person name="Wang H."/>
            <person name="Wang A."/>
            <person name="Jiang F."/>
            <person name="Liu H."/>
            <person name="Zhao H."/>
            <person name="Xu D."/>
            <person name="Zhang Y."/>
        </authorList>
    </citation>
    <scope>NUCLEOTIDE SEQUENCE [LARGE SCALE GENOMIC DNA]</scope>
    <source>
        <strain evidence="2">cv. Niubang</strain>
    </source>
</reference>
<organism evidence="1 2">
    <name type="scientific">Arctium lappa</name>
    <name type="common">Greater burdock</name>
    <name type="synonym">Lappa major</name>
    <dbReference type="NCBI Taxonomy" id="4217"/>
    <lineage>
        <taxon>Eukaryota</taxon>
        <taxon>Viridiplantae</taxon>
        <taxon>Streptophyta</taxon>
        <taxon>Embryophyta</taxon>
        <taxon>Tracheophyta</taxon>
        <taxon>Spermatophyta</taxon>
        <taxon>Magnoliopsida</taxon>
        <taxon>eudicotyledons</taxon>
        <taxon>Gunneridae</taxon>
        <taxon>Pentapetalae</taxon>
        <taxon>asterids</taxon>
        <taxon>campanulids</taxon>
        <taxon>Asterales</taxon>
        <taxon>Asteraceae</taxon>
        <taxon>Carduoideae</taxon>
        <taxon>Cardueae</taxon>
        <taxon>Arctiinae</taxon>
        <taxon>Arctium</taxon>
    </lineage>
</organism>
<dbReference type="EMBL" id="CM042062">
    <property type="protein sequence ID" value="KAI3670064.1"/>
    <property type="molecule type" value="Genomic_DNA"/>
</dbReference>
<evidence type="ECO:0000313" key="2">
    <source>
        <dbReference type="Proteomes" id="UP001055879"/>
    </source>
</evidence>
<protein>
    <submittedName>
        <fullName evidence="1">Uncharacterized protein</fullName>
    </submittedName>
</protein>
<proteinExistence type="predicted"/>
<gene>
    <name evidence="1" type="ORF">L6452_41662</name>
</gene>
<evidence type="ECO:0000313" key="1">
    <source>
        <dbReference type="EMBL" id="KAI3670064.1"/>
    </source>
</evidence>
<keyword evidence="2" id="KW-1185">Reference proteome</keyword>
<reference evidence="2" key="1">
    <citation type="journal article" date="2022" name="Mol. Ecol. Resour.">
        <title>The genomes of chicory, endive, great burdock and yacon provide insights into Asteraceae palaeo-polyploidization history and plant inulin production.</title>
        <authorList>
            <person name="Fan W."/>
            <person name="Wang S."/>
            <person name="Wang H."/>
            <person name="Wang A."/>
            <person name="Jiang F."/>
            <person name="Liu H."/>
            <person name="Zhao H."/>
            <person name="Xu D."/>
            <person name="Zhang Y."/>
        </authorList>
    </citation>
    <scope>NUCLEOTIDE SEQUENCE [LARGE SCALE GENOMIC DNA]</scope>
    <source>
        <strain evidence="2">cv. Niubang</strain>
    </source>
</reference>